<reference evidence="2" key="3">
    <citation type="submission" date="2010-09" db="EMBL/GenBank/DDBJ databases">
        <title>Annotation of Gaeumannomyces graminis var. tritici R3-111a-1.</title>
        <authorList>
            <consortium name="The Broad Institute Genome Sequencing Platform"/>
            <person name="Ma L.-J."/>
            <person name="Dead R."/>
            <person name="Young S.K."/>
            <person name="Zeng Q."/>
            <person name="Gargeya S."/>
            <person name="Fitzgerald M."/>
            <person name="Haas B."/>
            <person name="Abouelleil A."/>
            <person name="Alvarado L."/>
            <person name="Arachchi H.M."/>
            <person name="Berlin A."/>
            <person name="Brown A."/>
            <person name="Chapman S.B."/>
            <person name="Chen Z."/>
            <person name="Dunbar C."/>
            <person name="Freedman E."/>
            <person name="Gearin G."/>
            <person name="Gellesch M."/>
            <person name="Goldberg J."/>
            <person name="Griggs A."/>
            <person name="Gujja S."/>
            <person name="Heiman D."/>
            <person name="Howarth C."/>
            <person name="Larson L."/>
            <person name="Lui A."/>
            <person name="MacDonald P.J.P."/>
            <person name="Mehta T."/>
            <person name="Montmayeur A."/>
            <person name="Murphy C."/>
            <person name="Neiman D."/>
            <person name="Pearson M."/>
            <person name="Priest M."/>
            <person name="Roberts A."/>
            <person name="Saif S."/>
            <person name="Shea T."/>
            <person name="Shenoy N."/>
            <person name="Sisk P."/>
            <person name="Stolte C."/>
            <person name="Sykes S."/>
            <person name="Yandava C."/>
            <person name="Wortman J."/>
            <person name="Nusbaum C."/>
            <person name="Birren B."/>
        </authorList>
    </citation>
    <scope>NUCLEOTIDE SEQUENCE</scope>
    <source>
        <strain evidence="2">R3-111a-1</strain>
    </source>
</reference>
<accession>J3PDM6</accession>
<dbReference type="EMBL" id="GL385401">
    <property type="protein sequence ID" value="EJT70576.1"/>
    <property type="molecule type" value="Genomic_DNA"/>
</dbReference>
<dbReference type="RefSeq" id="XP_009227754.1">
    <property type="nucleotide sequence ID" value="XM_009229490.1"/>
</dbReference>
<evidence type="ECO:0000256" key="1">
    <source>
        <dbReference type="SAM" id="MobiDB-lite"/>
    </source>
</evidence>
<organism evidence="2">
    <name type="scientific">Gaeumannomyces tritici (strain R3-111a-1)</name>
    <name type="common">Wheat and barley take-all root rot fungus</name>
    <name type="synonym">Gaeumannomyces graminis var. tritici</name>
    <dbReference type="NCBI Taxonomy" id="644352"/>
    <lineage>
        <taxon>Eukaryota</taxon>
        <taxon>Fungi</taxon>
        <taxon>Dikarya</taxon>
        <taxon>Ascomycota</taxon>
        <taxon>Pezizomycotina</taxon>
        <taxon>Sordariomycetes</taxon>
        <taxon>Sordariomycetidae</taxon>
        <taxon>Magnaporthales</taxon>
        <taxon>Magnaporthaceae</taxon>
        <taxon>Gaeumannomyces</taxon>
    </lineage>
</organism>
<dbReference type="GeneID" id="20352057"/>
<evidence type="ECO:0000313" key="4">
    <source>
        <dbReference type="Proteomes" id="UP000006039"/>
    </source>
</evidence>
<dbReference type="VEuPathDB" id="FungiDB:GGTG_11599"/>
<gene>
    <name evidence="3" type="primary">20352057</name>
    <name evidence="2" type="ORF">GGTG_11599</name>
</gene>
<feature type="region of interest" description="Disordered" evidence="1">
    <location>
        <begin position="78"/>
        <end position="107"/>
    </location>
</feature>
<dbReference type="HOGENOM" id="CLU_868905_0_0_1"/>
<evidence type="ECO:0000313" key="3">
    <source>
        <dbReference type="EnsemblFungi" id="EJT70576"/>
    </source>
</evidence>
<sequence>MASPARTRGFRKEPIYGDPSHAYSRSRQSKHPFWKRNNFREKAKMLAPGPSCVFQQSGSADSTPGSCFAACAPHMPGWRPGDERERGQLSEPSRAHTHTSRAPRAREEAAGVGRLRCRHAHTPPAKACLTLTIVKRPGVRARGFMLVSGAVDSYMLLLRVAGSPPRSRTILAGAGPARPVVGISAPRVATTGPAAPDSVRTSPASPHVRGRGALLPTSLHQLAGRAFVSHTSKGPQQHPSVHQRRGGPPPRAGTPPPGGFSAPLDGEDDDDALEYLPRQASRDPQPPLVPRESFWAQRAPSPDAARPRRTGATHFLVPTR</sequence>
<reference evidence="2" key="2">
    <citation type="submission" date="2010-07" db="EMBL/GenBank/DDBJ databases">
        <authorList>
            <consortium name="The Broad Institute Genome Sequencing Platform"/>
            <consortium name="Broad Institute Genome Sequencing Center for Infectious Disease"/>
            <person name="Ma L.-J."/>
            <person name="Dead R."/>
            <person name="Young S."/>
            <person name="Zeng Q."/>
            <person name="Koehrsen M."/>
            <person name="Alvarado L."/>
            <person name="Berlin A."/>
            <person name="Chapman S.B."/>
            <person name="Chen Z."/>
            <person name="Freedman E."/>
            <person name="Gellesch M."/>
            <person name="Goldberg J."/>
            <person name="Griggs A."/>
            <person name="Gujja S."/>
            <person name="Heilman E.R."/>
            <person name="Heiman D."/>
            <person name="Hepburn T."/>
            <person name="Howarth C."/>
            <person name="Jen D."/>
            <person name="Larson L."/>
            <person name="Mehta T."/>
            <person name="Neiman D."/>
            <person name="Pearson M."/>
            <person name="Roberts A."/>
            <person name="Saif S."/>
            <person name="Shea T."/>
            <person name="Shenoy N."/>
            <person name="Sisk P."/>
            <person name="Stolte C."/>
            <person name="Sykes S."/>
            <person name="Walk T."/>
            <person name="White J."/>
            <person name="Yandava C."/>
            <person name="Haas B."/>
            <person name="Nusbaum C."/>
            <person name="Birren B."/>
        </authorList>
    </citation>
    <scope>NUCLEOTIDE SEQUENCE</scope>
    <source>
        <strain evidence="2">R3-111a-1</strain>
    </source>
</reference>
<protein>
    <submittedName>
        <fullName evidence="2 3">Uncharacterized protein</fullName>
    </submittedName>
</protein>
<feature type="compositionally biased region" description="Pro residues" evidence="1">
    <location>
        <begin position="247"/>
        <end position="258"/>
    </location>
</feature>
<feature type="region of interest" description="Disordered" evidence="1">
    <location>
        <begin position="1"/>
        <end position="33"/>
    </location>
</feature>
<name>J3PDM6_GAET3</name>
<keyword evidence="4" id="KW-1185">Reference proteome</keyword>
<dbReference type="EnsemblFungi" id="EJT70576">
    <property type="protein sequence ID" value="EJT70576"/>
    <property type="gene ID" value="GGTG_11599"/>
</dbReference>
<feature type="region of interest" description="Disordered" evidence="1">
    <location>
        <begin position="230"/>
        <end position="320"/>
    </location>
</feature>
<reference evidence="3" key="4">
    <citation type="journal article" date="2015" name="G3 (Bethesda)">
        <title>Genome sequences of three phytopathogenic species of the Magnaporthaceae family of fungi.</title>
        <authorList>
            <person name="Okagaki L.H."/>
            <person name="Nunes C.C."/>
            <person name="Sailsbery J."/>
            <person name="Clay B."/>
            <person name="Brown D."/>
            <person name="John T."/>
            <person name="Oh Y."/>
            <person name="Young N."/>
            <person name="Fitzgerald M."/>
            <person name="Haas B.J."/>
            <person name="Zeng Q."/>
            <person name="Young S."/>
            <person name="Adiconis X."/>
            <person name="Fan L."/>
            <person name="Levin J.Z."/>
            <person name="Mitchell T.K."/>
            <person name="Okubara P.A."/>
            <person name="Farman M.L."/>
            <person name="Kohn L.M."/>
            <person name="Birren B."/>
            <person name="Ma L.-J."/>
            <person name="Dean R.A."/>
        </authorList>
    </citation>
    <scope>NUCLEOTIDE SEQUENCE</scope>
    <source>
        <strain evidence="3">R3-111a-1</strain>
    </source>
</reference>
<dbReference type="AlphaFoldDB" id="J3PDM6"/>
<reference evidence="3" key="5">
    <citation type="submission" date="2018-04" db="UniProtKB">
        <authorList>
            <consortium name="EnsemblFungi"/>
        </authorList>
    </citation>
    <scope>IDENTIFICATION</scope>
    <source>
        <strain evidence="3">R3-111a-1</strain>
    </source>
</reference>
<proteinExistence type="predicted"/>
<feature type="compositionally biased region" description="Polar residues" evidence="1">
    <location>
        <begin position="230"/>
        <end position="240"/>
    </location>
</feature>
<feature type="region of interest" description="Disordered" evidence="1">
    <location>
        <begin position="188"/>
        <end position="211"/>
    </location>
</feature>
<evidence type="ECO:0000313" key="2">
    <source>
        <dbReference type="EMBL" id="EJT70576.1"/>
    </source>
</evidence>
<reference evidence="4" key="1">
    <citation type="submission" date="2010-07" db="EMBL/GenBank/DDBJ databases">
        <title>The genome sequence of Gaeumannomyces graminis var. tritici strain R3-111a-1.</title>
        <authorList>
            <consortium name="The Broad Institute Genome Sequencing Platform"/>
            <person name="Ma L.-J."/>
            <person name="Dead R."/>
            <person name="Young S."/>
            <person name="Zeng Q."/>
            <person name="Koehrsen M."/>
            <person name="Alvarado L."/>
            <person name="Berlin A."/>
            <person name="Chapman S.B."/>
            <person name="Chen Z."/>
            <person name="Freedman E."/>
            <person name="Gellesch M."/>
            <person name="Goldberg J."/>
            <person name="Griggs A."/>
            <person name="Gujja S."/>
            <person name="Heilman E.R."/>
            <person name="Heiman D."/>
            <person name="Hepburn T."/>
            <person name="Howarth C."/>
            <person name="Jen D."/>
            <person name="Larson L."/>
            <person name="Mehta T."/>
            <person name="Neiman D."/>
            <person name="Pearson M."/>
            <person name="Roberts A."/>
            <person name="Saif S."/>
            <person name="Shea T."/>
            <person name="Shenoy N."/>
            <person name="Sisk P."/>
            <person name="Stolte C."/>
            <person name="Sykes S."/>
            <person name="Walk T."/>
            <person name="White J."/>
            <person name="Yandava C."/>
            <person name="Haas B."/>
            <person name="Nusbaum C."/>
            <person name="Birren B."/>
        </authorList>
    </citation>
    <scope>NUCLEOTIDE SEQUENCE [LARGE SCALE GENOMIC DNA]</scope>
    <source>
        <strain evidence="4">R3-111a-1</strain>
    </source>
</reference>
<dbReference type="Proteomes" id="UP000006039">
    <property type="component" value="Unassembled WGS sequence"/>
</dbReference>